<dbReference type="AlphaFoldDB" id="A0A6P8KK06"/>
<name>A0A6P8KK06_DROMA</name>
<dbReference type="RefSeq" id="XP_033169945.1">
    <property type="nucleotide sequence ID" value="XM_033314054.1"/>
</dbReference>
<sequence length="139" mass="15949">MADYNCVFCRISEGLDSSTVLEVENDDFVIFQDIKPASQHHYLAVTKKHYASLKDLNKSHDSLVSRMETALKDLLASKGVSVDDSLFGFHLPPFITVKHLHMHAISPRTQMTFLSKLIFRPSVWFKTVDEARFYLSQKE</sequence>
<feature type="short sequence motif" description="Histidine triad motif" evidence="7">
    <location>
        <begin position="99"/>
        <end position="103"/>
    </location>
</feature>
<reference evidence="10" key="1">
    <citation type="submission" date="2025-08" db="UniProtKB">
        <authorList>
            <consortium name="RefSeq"/>
        </authorList>
    </citation>
    <scope>IDENTIFICATION</scope>
    <source>
        <strain evidence="10">Mau12</strain>
        <tissue evidence="10">Whole Body</tissue>
    </source>
</reference>
<dbReference type="Gene3D" id="3.30.428.10">
    <property type="entry name" value="HIT-like"/>
    <property type="match status" value="1"/>
</dbReference>
<dbReference type="GeneID" id="117147240"/>
<keyword evidence="9" id="KW-1185">Reference proteome</keyword>
<gene>
    <name evidence="10" type="primary">LOC117147240</name>
</gene>
<dbReference type="GO" id="GO:0000166">
    <property type="term" value="F:nucleotide binding"/>
    <property type="evidence" value="ECO:0007669"/>
    <property type="project" value="UniProtKB-KW"/>
</dbReference>
<evidence type="ECO:0000256" key="5">
    <source>
        <dbReference type="ARBA" id="ARBA00039802"/>
    </source>
</evidence>
<evidence type="ECO:0000256" key="4">
    <source>
        <dbReference type="ARBA" id="ARBA00025764"/>
    </source>
</evidence>
<dbReference type="PANTHER" id="PTHR12486:SF5">
    <property type="entry name" value="ADENOSINE 5'-MONOPHOSPHORAMIDASE HINT3"/>
    <property type="match status" value="1"/>
</dbReference>
<proteinExistence type="inferred from homology"/>
<comment type="catalytic activity">
    <reaction evidence="3">
        <text>adenosine 5'-phosphoramidate + H2O = NH4(+) + AMP</text>
        <dbReference type="Rhea" id="RHEA:67916"/>
        <dbReference type="ChEBI" id="CHEBI:15377"/>
        <dbReference type="ChEBI" id="CHEBI:28938"/>
        <dbReference type="ChEBI" id="CHEBI:57890"/>
        <dbReference type="ChEBI" id="CHEBI:456215"/>
    </reaction>
</comment>
<feature type="domain" description="HIT" evidence="8">
    <location>
        <begin position="7"/>
        <end position="119"/>
    </location>
</feature>
<evidence type="ECO:0000256" key="2">
    <source>
        <dbReference type="ARBA" id="ARBA00022801"/>
    </source>
</evidence>
<evidence type="ECO:0000256" key="6">
    <source>
        <dbReference type="ARBA" id="ARBA00042361"/>
    </source>
</evidence>
<dbReference type="InterPro" id="IPR011146">
    <property type="entry name" value="HIT-like"/>
</dbReference>
<evidence type="ECO:0000256" key="3">
    <source>
        <dbReference type="ARBA" id="ARBA00024472"/>
    </source>
</evidence>
<dbReference type="PROSITE" id="PS51084">
    <property type="entry name" value="HIT_2"/>
    <property type="match status" value="1"/>
</dbReference>
<evidence type="ECO:0000256" key="1">
    <source>
        <dbReference type="ARBA" id="ARBA00022741"/>
    </source>
</evidence>
<accession>A0A6P8KK06</accession>
<comment type="similarity">
    <text evidence="4">Belongs to the HINT family.</text>
</comment>
<dbReference type="Proteomes" id="UP000515162">
    <property type="component" value="Chromosome X"/>
</dbReference>
<keyword evidence="2" id="KW-0378">Hydrolase</keyword>
<dbReference type="Pfam" id="PF11969">
    <property type="entry name" value="DcpS_C"/>
    <property type="match status" value="1"/>
</dbReference>
<evidence type="ECO:0000259" key="8">
    <source>
        <dbReference type="PROSITE" id="PS51084"/>
    </source>
</evidence>
<dbReference type="InterPro" id="IPR036265">
    <property type="entry name" value="HIT-like_sf"/>
</dbReference>
<protein>
    <recommendedName>
        <fullName evidence="5">Adenosine 5'-monophosphoramidase HINT3</fullName>
    </recommendedName>
    <alternativeName>
        <fullName evidence="6">Histidine triad nucleotide-binding protein 3</fullName>
    </alternativeName>
</protein>
<evidence type="ECO:0000313" key="9">
    <source>
        <dbReference type="Proteomes" id="UP000515162"/>
    </source>
</evidence>
<evidence type="ECO:0000256" key="7">
    <source>
        <dbReference type="PROSITE-ProRule" id="PRU00464"/>
    </source>
</evidence>
<dbReference type="SUPFAM" id="SSF54197">
    <property type="entry name" value="HIT-like"/>
    <property type="match status" value="1"/>
</dbReference>
<dbReference type="GO" id="GO:0016787">
    <property type="term" value="F:hydrolase activity"/>
    <property type="evidence" value="ECO:0007669"/>
    <property type="project" value="UniProtKB-KW"/>
</dbReference>
<dbReference type="PANTHER" id="PTHR12486">
    <property type="entry name" value="APRATAXIN-RELATED"/>
    <property type="match status" value="1"/>
</dbReference>
<evidence type="ECO:0000313" key="10">
    <source>
        <dbReference type="RefSeq" id="XP_033169945.1"/>
    </source>
</evidence>
<organism evidence="9 10">
    <name type="scientific">Drosophila mauritiana</name>
    <name type="common">Fruit fly</name>
    <dbReference type="NCBI Taxonomy" id="7226"/>
    <lineage>
        <taxon>Eukaryota</taxon>
        <taxon>Metazoa</taxon>
        <taxon>Ecdysozoa</taxon>
        <taxon>Arthropoda</taxon>
        <taxon>Hexapoda</taxon>
        <taxon>Insecta</taxon>
        <taxon>Pterygota</taxon>
        <taxon>Neoptera</taxon>
        <taxon>Endopterygota</taxon>
        <taxon>Diptera</taxon>
        <taxon>Brachycera</taxon>
        <taxon>Muscomorpha</taxon>
        <taxon>Ephydroidea</taxon>
        <taxon>Drosophilidae</taxon>
        <taxon>Drosophila</taxon>
        <taxon>Sophophora</taxon>
    </lineage>
</organism>
<keyword evidence="1" id="KW-0547">Nucleotide-binding</keyword>